<dbReference type="PANTHER" id="PTHR34001:SF3">
    <property type="entry name" value="BLL7405 PROTEIN"/>
    <property type="match status" value="1"/>
</dbReference>
<feature type="chain" id="PRO_5032712238" evidence="5">
    <location>
        <begin position="25"/>
        <end position="266"/>
    </location>
</feature>
<gene>
    <name evidence="7" type="ORF">H7F16_01295</name>
</gene>
<feature type="signal peptide" evidence="5">
    <location>
        <begin position="1"/>
        <end position="24"/>
    </location>
</feature>
<dbReference type="InterPro" id="IPR011250">
    <property type="entry name" value="OMP/PagP_B-barrel"/>
</dbReference>
<dbReference type="SUPFAM" id="SSF56925">
    <property type="entry name" value="OMPA-like"/>
    <property type="match status" value="1"/>
</dbReference>
<dbReference type="PROSITE" id="PS00879">
    <property type="entry name" value="ODR_DC_2_2"/>
    <property type="match status" value="1"/>
</dbReference>
<dbReference type="Proteomes" id="UP000555411">
    <property type="component" value="Unassembled WGS sequence"/>
</dbReference>
<dbReference type="EMBL" id="JACLQD010000001">
    <property type="protein sequence ID" value="MBC2834122.1"/>
    <property type="molecule type" value="Genomic_DNA"/>
</dbReference>
<proteinExistence type="inferred from homology"/>
<dbReference type="InterPro" id="IPR051692">
    <property type="entry name" value="OMP-like"/>
</dbReference>
<dbReference type="InterPro" id="IPR027385">
    <property type="entry name" value="Beta-barrel_OMP"/>
</dbReference>
<evidence type="ECO:0000313" key="8">
    <source>
        <dbReference type="Proteomes" id="UP000555411"/>
    </source>
</evidence>
<evidence type="ECO:0000256" key="5">
    <source>
        <dbReference type="SAM" id="SignalP"/>
    </source>
</evidence>
<dbReference type="InterPro" id="IPR022657">
    <property type="entry name" value="De-COase2_CS"/>
</dbReference>
<evidence type="ECO:0000256" key="4">
    <source>
        <dbReference type="ARBA" id="ARBA00038306"/>
    </source>
</evidence>
<protein>
    <submittedName>
        <fullName evidence="7">Outer membrane beta-barrel protein</fullName>
    </submittedName>
</protein>
<evidence type="ECO:0000256" key="3">
    <source>
        <dbReference type="ARBA" id="ARBA00023136"/>
    </source>
</evidence>
<sequence>MTTRLTQIAATAAATLLLSTSAHAGAPEQTAPETALAMPAAPRALSPFDGAWVGLSMGKGYSAVGVRAGVGLNDTELNILSLSYPDSGASGAVFGAEAGYGRSFGNGWYWGAQIDHLVTDLEANADLGIHIRNPGNVGPPAIDGDFGYSVRVKSMTSALGRIGYKINDSSMIYGLGGLTVGRIDASLVGINPANSMHSFVLPAVTLGLGIETMVAEKTSLKFEYRSTNFGSETLDYIDAGGGFPVNFHSSVSSRADSVRVVLVHRF</sequence>
<evidence type="ECO:0000313" key="7">
    <source>
        <dbReference type="EMBL" id="MBC2834122.1"/>
    </source>
</evidence>
<name>A0A842I0K1_9RHOB</name>
<evidence type="ECO:0000256" key="2">
    <source>
        <dbReference type="ARBA" id="ARBA00022729"/>
    </source>
</evidence>
<dbReference type="Gene3D" id="2.40.160.20">
    <property type="match status" value="1"/>
</dbReference>
<evidence type="ECO:0000256" key="1">
    <source>
        <dbReference type="ARBA" id="ARBA00004370"/>
    </source>
</evidence>
<keyword evidence="8" id="KW-1185">Reference proteome</keyword>
<accession>A0A842I0K1</accession>
<dbReference type="PANTHER" id="PTHR34001">
    <property type="entry name" value="BLL7405 PROTEIN"/>
    <property type="match status" value="1"/>
</dbReference>
<comment type="caution">
    <text evidence="7">The sequence shown here is derived from an EMBL/GenBank/DDBJ whole genome shotgun (WGS) entry which is preliminary data.</text>
</comment>
<organism evidence="7 8">
    <name type="scientific">Paragemmobacter straminiformis</name>
    <dbReference type="NCBI Taxonomy" id="2045119"/>
    <lineage>
        <taxon>Bacteria</taxon>
        <taxon>Pseudomonadati</taxon>
        <taxon>Pseudomonadota</taxon>
        <taxon>Alphaproteobacteria</taxon>
        <taxon>Rhodobacterales</taxon>
        <taxon>Paracoccaceae</taxon>
        <taxon>Paragemmobacter</taxon>
    </lineage>
</organism>
<comment type="subcellular location">
    <subcellularLocation>
        <location evidence="1">Membrane</location>
    </subcellularLocation>
</comment>
<evidence type="ECO:0000259" key="6">
    <source>
        <dbReference type="Pfam" id="PF13505"/>
    </source>
</evidence>
<comment type="similarity">
    <text evidence="4">Belongs to the Omp25/RopB family.</text>
</comment>
<dbReference type="Pfam" id="PF13505">
    <property type="entry name" value="OMP_b-brl"/>
    <property type="match status" value="1"/>
</dbReference>
<dbReference type="RefSeq" id="WP_185795749.1">
    <property type="nucleotide sequence ID" value="NZ_JACLQD010000001.1"/>
</dbReference>
<keyword evidence="3" id="KW-0472">Membrane</keyword>
<keyword evidence="2 5" id="KW-0732">Signal</keyword>
<feature type="domain" description="Outer membrane protein beta-barrel" evidence="6">
    <location>
        <begin position="60"/>
        <end position="237"/>
    </location>
</feature>
<reference evidence="7 8" key="1">
    <citation type="journal article" date="2017" name="Int. J. Syst. Evol. Microbiol.">
        <title>Gemmobacter straminiformis sp. nov., isolated from an artificial fountain.</title>
        <authorList>
            <person name="Kang J.Y."/>
            <person name="Kim M.J."/>
            <person name="Chun J."/>
            <person name="Son K.P."/>
            <person name="Jahng K.Y."/>
        </authorList>
    </citation>
    <scope>NUCLEOTIDE SEQUENCE [LARGE SCALE GENOMIC DNA]</scope>
    <source>
        <strain evidence="7 8">CAM-8</strain>
    </source>
</reference>
<dbReference type="AlphaFoldDB" id="A0A842I0K1"/>